<name>A0ABT6Y342_9BACT</name>
<gene>
    <name evidence="1" type="ORF">QM524_02070</name>
</gene>
<sequence>MKNPLLVIAFIFNFYYFSTFKVESELTPQNYVYRKSSPKVSNDVRSVQETQYVYYAKDVVVFGYMLYNPSSGMLEGGLPNHGPENFSIELYNIENGRYMVSLEGASDTFVDNIQIYKNIKEQTEPPMVLRTATFPKTGREILTMDLGSVDLIRGDVLTIHALRNGRGTILPKVRSVKLRKIR</sequence>
<comment type="caution">
    <text evidence="1">The sequence shown here is derived from an EMBL/GenBank/DDBJ whole genome shotgun (WGS) entry which is preliminary data.</text>
</comment>
<dbReference type="Proteomes" id="UP001236507">
    <property type="component" value="Unassembled WGS sequence"/>
</dbReference>
<protein>
    <submittedName>
        <fullName evidence="1">Uncharacterized protein</fullName>
    </submittedName>
</protein>
<proteinExistence type="predicted"/>
<evidence type="ECO:0000313" key="2">
    <source>
        <dbReference type="Proteomes" id="UP001236507"/>
    </source>
</evidence>
<accession>A0ABT6Y342</accession>
<dbReference type="EMBL" id="JASHIF010000002">
    <property type="protein sequence ID" value="MDI9857984.1"/>
    <property type="molecule type" value="Genomic_DNA"/>
</dbReference>
<keyword evidence="2" id="KW-1185">Reference proteome</keyword>
<dbReference type="RefSeq" id="WP_283343258.1">
    <property type="nucleotide sequence ID" value="NZ_JASHIF010000002.1"/>
</dbReference>
<organism evidence="1 2">
    <name type="scientific">Flectobacillus roseus</name>
    <dbReference type="NCBI Taxonomy" id="502259"/>
    <lineage>
        <taxon>Bacteria</taxon>
        <taxon>Pseudomonadati</taxon>
        <taxon>Bacteroidota</taxon>
        <taxon>Cytophagia</taxon>
        <taxon>Cytophagales</taxon>
        <taxon>Flectobacillaceae</taxon>
        <taxon>Flectobacillus</taxon>
    </lineage>
</organism>
<evidence type="ECO:0000313" key="1">
    <source>
        <dbReference type="EMBL" id="MDI9857984.1"/>
    </source>
</evidence>
<reference evidence="1 2" key="1">
    <citation type="submission" date="2023-05" db="EMBL/GenBank/DDBJ databases">
        <title>Novel species of genus Flectobacillus isolated from stream in China.</title>
        <authorList>
            <person name="Lu H."/>
        </authorList>
    </citation>
    <scope>NUCLEOTIDE SEQUENCE [LARGE SCALE GENOMIC DNA]</scope>
    <source>
        <strain evidence="1 2">KCTC 42575</strain>
    </source>
</reference>